<dbReference type="Proteomes" id="UP000613580">
    <property type="component" value="Unassembled WGS sequence"/>
</dbReference>
<evidence type="ECO:0000313" key="4">
    <source>
        <dbReference type="EMBL" id="KAF7311021.1"/>
    </source>
</evidence>
<sequence length="91" mass="10555">MNALSRREEENLLKITKERAVRECHDVVKAFADCVSGRTISVAWACRTPLHAMQECMVQYTGPEPYERVRAEYLRLRSEQRAVKLKEVESS</sequence>
<comment type="function">
    <text evidence="3">Required for mitochondrial cytochrome c oxidase (COX) assembly and respiration.</text>
</comment>
<organism evidence="4 5">
    <name type="scientific">Mycena chlorophos</name>
    <name type="common">Agaric fungus</name>
    <name type="synonym">Agaricus chlorophos</name>
    <dbReference type="NCBI Taxonomy" id="658473"/>
    <lineage>
        <taxon>Eukaryota</taxon>
        <taxon>Fungi</taxon>
        <taxon>Dikarya</taxon>
        <taxon>Basidiomycota</taxon>
        <taxon>Agaricomycotina</taxon>
        <taxon>Agaricomycetes</taxon>
        <taxon>Agaricomycetidae</taxon>
        <taxon>Agaricales</taxon>
        <taxon>Marasmiineae</taxon>
        <taxon>Mycenaceae</taxon>
        <taxon>Mycena</taxon>
    </lineage>
</organism>
<keyword evidence="3" id="KW-0143">Chaperone</keyword>
<accession>A0A8H6T6B2</accession>
<evidence type="ECO:0000313" key="5">
    <source>
        <dbReference type="Proteomes" id="UP000613580"/>
    </source>
</evidence>
<keyword evidence="5" id="KW-1185">Reference proteome</keyword>
<proteinExistence type="inferred from homology"/>
<keyword evidence="2" id="KW-1015">Disulfide bond</keyword>
<evidence type="ECO:0000256" key="3">
    <source>
        <dbReference type="RuleBase" id="RU364104"/>
    </source>
</evidence>
<evidence type="ECO:0000256" key="1">
    <source>
        <dbReference type="ARBA" id="ARBA00007347"/>
    </source>
</evidence>
<reference evidence="4" key="1">
    <citation type="submission" date="2020-05" db="EMBL/GenBank/DDBJ databases">
        <title>Mycena genomes resolve the evolution of fungal bioluminescence.</title>
        <authorList>
            <person name="Tsai I.J."/>
        </authorList>
    </citation>
    <scope>NUCLEOTIDE SEQUENCE</scope>
    <source>
        <strain evidence="4">110903Hualien_Pintung</strain>
    </source>
</reference>
<evidence type="ECO:0000256" key="2">
    <source>
        <dbReference type="ARBA" id="ARBA00023157"/>
    </source>
</evidence>
<dbReference type="InterPro" id="IPR013892">
    <property type="entry name" value="Cyt_c_biogenesis_Cmc1-like"/>
</dbReference>
<dbReference type="AlphaFoldDB" id="A0A8H6T6B2"/>
<dbReference type="PANTHER" id="PTHR22977">
    <property type="entry name" value="COX ASSEMBLY MITOCHONDRIAL PROTEIN"/>
    <property type="match status" value="1"/>
</dbReference>
<keyword evidence="3" id="KW-0496">Mitochondrion</keyword>
<comment type="subcellular location">
    <subcellularLocation>
        <location evidence="3">Mitochondrion inner membrane</location>
    </subcellularLocation>
</comment>
<keyword evidence="3" id="KW-0472">Membrane</keyword>
<gene>
    <name evidence="4" type="ORF">HMN09_00645500</name>
</gene>
<dbReference type="Pfam" id="PF08583">
    <property type="entry name" value="Cmc1"/>
    <property type="match status" value="1"/>
</dbReference>
<dbReference type="PANTHER" id="PTHR22977:SF5">
    <property type="entry name" value="COX ASSEMBLY MITOCHONDRIAL PROTEIN HOMOLOG"/>
    <property type="match status" value="1"/>
</dbReference>
<keyword evidence="3" id="KW-0999">Mitochondrion inner membrane</keyword>
<dbReference type="EMBL" id="JACAZE010000007">
    <property type="protein sequence ID" value="KAF7311021.1"/>
    <property type="molecule type" value="Genomic_DNA"/>
</dbReference>
<comment type="caution">
    <text evidence="4">The sequence shown here is derived from an EMBL/GenBank/DDBJ whole genome shotgun (WGS) entry which is preliminary data.</text>
</comment>
<dbReference type="OrthoDB" id="6224010at2759"/>
<comment type="similarity">
    <text evidence="1 3">Belongs to the CMC family.</text>
</comment>
<protein>
    <recommendedName>
        <fullName evidence="3">COX assembly mitochondrial protein</fullName>
    </recommendedName>
</protein>
<dbReference type="GO" id="GO:0005743">
    <property type="term" value="C:mitochondrial inner membrane"/>
    <property type="evidence" value="ECO:0007669"/>
    <property type="project" value="UniProtKB-SubCell"/>
</dbReference>
<name>A0A8H6T6B2_MYCCL</name>